<evidence type="ECO:0000259" key="2">
    <source>
        <dbReference type="Pfam" id="PF13439"/>
    </source>
</evidence>
<dbReference type="PANTHER" id="PTHR45947">
    <property type="entry name" value="SULFOQUINOVOSYL TRANSFERASE SQD2"/>
    <property type="match status" value="1"/>
</dbReference>
<reference evidence="4" key="1">
    <citation type="journal article" date="2019" name="Int. J. Syst. Evol. Microbiol.">
        <title>The Global Catalogue of Microorganisms (GCM) 10K type strain sequencing project: providing services to taxonomists for standard genome sequencing and annotation.</title>
        <authorList>
            <consortium name="The Broad Institute Genomics Platform"/>
            <consortium name="The Broad Institute Genome Sequencing Center for Infectious Disease"/>
            <person name="Wu L."/>
            <person name="Ma J."/>
        </authorList>
    </citation>
    <scope>NUCLEOTIDE SEQUENCE [LARGE SCALE GENOMIC DNA]</scope>
    <source>
        <strain evidence="4">CCUG 61484</strain>
    </source>
</reference>
<dbReference type="SUPFAM" id="SSF53756">
    <property type="entry name" value="UDP-Glycosyltransferase/glycogen phosphorylase"/>
    <property type="match status" value="1"/>
</dbReference>
<keyword evidence="4" id="KW-1185">Reference proteome</keyword>
<dbReference type="InterPro" id="IPR028098">
    <property type="entry name" value="Glyco_trans_4-like_N"/>
</dbReference>
<keyword evidence="3" id="KW-0808">Transferase</keyword>
<protein>
    <submittedName>
        <fullName evidence="3">Glycosyltransferase</fullName>
        <ecNumber evidence="3">2.4.-.-</ecNumber>
    </submittedName>
</protein>
<dbReference type="InterPro" id="IPR001296">
    <property type="entry name" value="Glyco_trans_1"/>
</dbReference>
<gene>
    <name evidence="3" type="ORF">ACFQZX_00120</name>
</gene>
<comment type="caution">
    <text evidence="3">The sequence shown here is derived from an EMBL/GenBank/DDBJ whole genome shotgun (WGS) entry which is preliminary data.</text>
</comment>
<dbReference type="EC" id="2.4.-.-" evidence="3"/>
<dbReference type="Proteomes" id="UP001597010">
    <property type="component" value="Unassembled WGS sequence"/>
</dbReference>
<dbReference type="GO" id="GO:0016757">
    <property type="term" value="F:glycosyltransferase activity"/>
    <property type="evidence" value="ECO:0007669"/>
    <property type="project" value="UniProtKB-KW"/>
</dbReference>
<dbReference type="Gene3D" id="3.40.50.2000">
    <property type="entry name" value="Glycogen Phosphorylase B"/>
    <property type="match status" value="2"/>
</dbReference>
<dbReference type="PANTHER" id="PTHR45947:SF3">
    <property type="entry name" value="SULFOQUINOVOSYL TRANSFERASE SQD2"/>
    <property type="match status" value="1"/>
</dbReference>
<dbReference type="EMBL" id="JBHTHZ010000001">
    <property type="protein sequence ID" value="MFD0791995.1"/>
    <property type="molecule type" value="Genomic_DNA"/>
</dbReference>
<evidence type="ECO:0000313" key="4">
    <source>
        <dbReference type="Proteomes" id="UP001597010"/>
    </source>
</evidence>
<evidence type="ECO:0000313" key="3">
    <source>
        <dbReference type="EMBL" id="MFD0791995.1"/>
    </source>
</evidence>
<proteinExistence type="predicted"/>
<accession>A0ABW3AM00</accession>
<dbReference type="Pfam" id="PF00534">
    <property type="entry name" value="Glycos_transf_1"/>
    <property type="match status" value="1"/>
</dbReference>
<keyword evidence="3" id="KW-0328">Glycosyltransferase</keyword>
<feature type="domain" description="Glycosyl transferase family 1" evidence="1">
    <location>
        <begin position="185"/>
        <end position="338"/>
    </location>
</feature>
<dbReference type="InterPro" id="IPR050194">
    <property type="entry name" value="Glycosyltransferase_grp1"/>
</dbReference>
<dbReference type="RefSeq" id="WP_377110708.1">
    <property type="nucleotide sequence ID" value="NZ_JBHTHZ010000001.1"/>
</dbReference>
<sequence length="390" mass="43612">MRIIHVIGAFDKKLGGTYSAILSIIRMENALGYQSEVLSLVSNGQEYDEELKGRVHLFPPSFPYVFSNSIKASEWLSDNIGNYNLIVIHEVWGATAIKAAHLAYKMGVPYVIWPHGSLDPFDLQKKKALKKIVGNVLISNITRNAKAICCTSELEGRLLQTYNRLNDNIHLLPLPINYTCKGSRAAFRHKFNISDKDFVLLFVARIDYKKGLDILLKALHQFIDKAGAVNCKLLIAGKGNTKYETYIRSLIEDLALEKHVTISGFLAGDDKANAYAGADCFVLPSMNENYGISVIEALQSDLPVLISDNVYIWKDIMPQAGWVCKHDVDSVHAYIKNVYKAFQTGEISLKTPGKAGSSFNQQNLMPEYANFYGKILYQQVQTVLHSQLTV</sequence>
<dbReference type="Pfam" id="PF13439">
    <property type="entry name" value="Glyco_transf_4"/>
    <property type="match status" value="1"/>
</dbReference>
<evidence type="ECO:0000259" key="1">
    <source>
        <dbReference type="Pfam" id="PF00534"/>
    </source>
</evidence>
<feature type="domain" description="Glycosyltransferase subfamily 4-like N-terminal" evidence="2">
    <location>
        <begin position="22"/>
        <end position="177"/>
    </location>
</feature>
<organism evidence="3 4">
    <name type="scientific">Mucilaginibacter litoreus</name>
    <dbReference type="NCBI Taxonomy" id="1048221"/>
    <lineage>
        <taxon>Bacteria</taxon>
        <taxon>Pseudomonadati</taxon>
        <taxon>Bacteroidota</taxon>
        <taxon>Sphingobacteriia</taxon>
        <taxon>Sphingobacteriales</taxon>
        <taxon>Sphingobacteriaceae</taxon>
        <taxon>Mucilaginibacter</taxon>
    </lineage>
</organism>
<name>A0ABW3AM00_9SPHI</name>